<feature type="transmembrane region" description="Helical" evidence="11">
    <location>
        <begin position="41"/>
        <end position="60"/>
    </location>
</feature>
<keyword evidence="4" id="KW-1003">Cell membrane</keyword>
<dbReference type="InterPro" id="IPR001851">
    <property type="entry name" value="ABC_transp_permease"/>
</dbReference>
<feature type="transmembrane region" description="Helical" evidence="11">
    <location>
        <begin position="245"/>
        <end position="278"/>
    </location>
</feature>
<feature type="transmembrane region" description="Helical" evidence="11">
    <location>
        <begin position="211"/>
        <end position="233"/>
    </location>
</feature>
<evidence type="ECO:0000256" key="11">
    <source>
        <dbReference type="SAM" id="Phobius"/>
    </source>
</evidence>
<sequence>MLPSRLKRFDEAGLLFALIVMVLAIGILHPEFFDLGSIKTLLRQSAFVGIMAFGMVYLVSMTEIDLSVGGIYAVSATSAALLIKAGIDPWIAVGLSFAIGAALGALNGLVAVLLDVPLIIVSLGSLSVFFGLNLIISDASPVFGMPRDHAFFVIFGGEFLGLPSPAWVLLATGIVMHFLFFRTRFGATVRAVGSNRNAAEFIGIRVGLTRILATSLTGLLCAISASMALAYFRAVDPAMGEQKELLVIAAVIIGGTSLAGGSGTVLGAFLGVLIITVIDSGIVFFGIDTNYARFVTGCVILGAIALDRILKRSRAASSHMQSHL</sequence>
<accession>A0AAE3D1Z3</accession>
<proteinExistence type="predicted"/>
<keyword evidence="13" id="KW-1185">Reference proteome</keyword>
<comment type="subcellular location">
    <subcellularLocation>
        <location evidence="1">Cell membrane</location>
        <topology evidence="1">Multi-pass membrane protein</topology>
    </subcellularLocation>
</comment>
<evidence type="ECO:0000256" key="7">
    <source>
        <dbReference type="ARBA" id="ARBA00022989"/>
    </source>
</evidence>
<keyword evidence="5" id="KW-0997">Cell inner membrane</keyword>
<name>A0AAE3D1Z3_9HYPH</name>
<comment type="caution">
    <text evidence="12">The sequence shown here is derived from an EMBL/GenBank/DDBJ whole genome shotgun (WGS) entry which is preliminary data.</text>
</comment>
<dbReference type="CDD" id="cd06579">
    <property type="entry name" value="TM_PBP1_transp_AraH_like"/>
    <property type="match status" value="1"/>
</dbReference>
<evidence type="ECO:0000256" key="8">
    <source>
        <dbReference type="ARBA" id="ARBA00023136"/>
    </source>
</evidence>
<keyword evidence="7 11" id="KW-1133">Transmembrane helix</keyword>
<dbReference type="PANTHER" id="PTHR32196:SF29">
    <property type="entry name" value="AUTOINDUCER 2 IMPORT SYSTEM PERMEASE PROTEIN LSRC"/>
    <property type="match status" value="1"/>
</dbReference>
<evidence type="ECO:0000256" key="10">
    <source>
        <dbReference type="ARBA" id="ARBA00039382"/>
    </source>
</evidence>
<dbReference type="EMBL" id="JAICBX010000002">
    <property type="protein sequence ID" value="MBW8638437.1"/>
    <property type="molecule type" value="Genomic_DNA"/>
</dbReference>
<evidence type="ECO:0000313" key="12">
    <source>
        <dbReference type="EMBL" id="MBW8638437.1"/>
    </source>
</evidence>
<gene>
    <name evidence="12" type="ORF">K1W69_14665</name>
</gene>
<comment type="function">
    <text evidence="9">Part of the ABC transporter complex LsrABCD involved in autoinducer 2 (AI-2) import. Probably responsible for the translocation of the substrate across the membrane.</text>
</comment>
<dbReference type="GO" id="GO:0005886">
    <property type="term" value="C:plasma membrane"/>
    <property type="evidence" value="ECO:0007669"/>
    <property type="project" value="UniProtKB-SubCell"/>
</dbReference>
<feature type="transmembrane region" description="Helical" evidence="11">
    <location>
        <begin position="66"/>
        <end position="83"/>
    </location>
</feature>
<organism evidence="12 13">
    <name type="scientific">Flavimaribacter sediminis</name>
    <dbReference type="NCBI Taxonomy" id="2865987"/>
    <lineage>
        <taxon>Bacteria</taxon>
        <taxon>Pseudomonadati</taxon>
        <taxon>Pseudomonadota</taxon>
        <taxon>Alphaproteobacteria</taxon>
        <taxon>Hyphomicrobiales</taxon>
        <taxon>Rhizobiaceae</taxon>
        <taxon>Flavimaribacter</taxon>
    </lineage>
</organism>
<protein>
    <recommendedName>
        <fullName evidence="10">Autoinducer 2 import system permease protein LsrC</fullName>
    </recommendedName>
</protein>
<evidence type="ECO:0000256" key="5">
    <source>
        <dbReference type="ARBA" id="ARBA00022519"/>
    </source>
</evidence>
<dbReference type="GO" id="GO:0022857">
    <property type="term" value="F:transmembrane transporter activity"/>
    <property type="evidence" value="ECO:0007669"/>
    <property type="project" value="InterPro"/>
</dbReference>
<evidence type="ECO:0000256" key="6">
    <source>
        <dbReference type="ARBA" id="ARBA00022692"/>
    </source>
</evidence>
<dbReference type="AlphaFoldDB" id="A0AAE3D1Z3"/>
<dbReference type="Proteomes" id="UP001196509">
    <property type="component" value="Unassembled WGS sequence"/>
</dbReference>
<feature type="transmembrane region" description="Helical" evidence="11">
    <location>
        <begin position="90"/>
        <end position="110"/>
    </location>
</feature>
<keyword evidence="6 11" id="KW-0812">Transmembrane</keyword>
<keyword evidence="3" id="KW-0813">Transport</keyword>
<evidence type="ECO:0000256" key="1">
    <source>
        <dbReference type="ARBA" id="ARBA00004651"/>
    </source>
</evidence>
<feature type="transmembrane region" description="Helical" evidence="11">
    <location>
        <begin position="149"/>
        <end position="180"/>
    </location>
</feature>
<comment type="subunit">
    <text evidence="2">The complex is composed of two ATP-binding proteins (LsrA), two transmembrane proteins (LsrC and LsrD) and a solute-binding protein (LsrB).</text>
</comment>
<dbReference type="PANTHER" id="PTHR32196">
    <property type="entry name" value="ABC TRANSPORTER PERMEASE PROTEIN YPHD-RELATED-RELATED"/>
    <property type="match status" value="1"/>
</dbReference>
<feature type="transmembrane region" description="Helical" evidence="11">
    <location>
        <begin position="290"/>
        <end position="310"/>
    </location>
</feature>
<reference evidence="12" key="1">
    <citation type="submission" date="2021-08" db="EMBL/GenBank/DDBJ databases">
        <title>Hoeflea bacterium WL0058 sp. nov., isolated from the sediment.</title>
        <authorList>
            <person name="Wang L."/>
            <person name="Zhang D."/>
        </authorList>
    </citation>
    <scope>NUCLEOTIDE SEQUENCE</scope>
    <source>
        <strain evidence="12">WL0058</strain>
    </source>
</reference>
<keyword evidence="8 11" id="KW-0472">Membrane</keyword>
<evidence type="ECO:0000256" key="3">
    <source>
        <dbReference type="ARBA" id="ARBA00022448"/>
    </source>
</evidence>
<evidence type="ECO:0000256" key="9">
    <source>
        <dbReference type="ARBA" id="ARBA00025439"/>
    </source>
</evidence>
<dbReference type="Pfam" id="PF02653">
    <property type="entry name" value="BPD_transp_2"/>
    <property type="match status" value="1"/>
</dbReference>
<evidence type="ECO:0000256" key="2">
    <source>
        <dbReference type="ARBA" id="ARBA00011262"/>
    </source>
</evidence>
<feature type="transmembrane region" description="Helical" evidence="11">
    <location>
        <begin position="12"/>
        <end position="29"/>
    </location>
</feature>
<feature type="transmembrane region" description="Helical" evidence="11">
    <location>
        <begin position="116"/>
        <end position="137"/>
    </location>
</feature>
<evidence type="ECO:0000256" key="4">
    <source>
        <dbReference type="ARBA" id="ARBA00022475"/>
    </source>
</evidence>
<evidence type="ECO:0000313" key="13">
    <source>
        <dbReference type="Proteomes" id="UP001196509"/>
    </source>
</evidence>